<reference evidence="12" key="2">
    <citation type="submission" date="2025-09" db="UniProtKB">
        <authorList>
            <consortium name="Ensembl"/>
        </authorList>
    </citation>
    <scope>IDENTIFICATION</scope>
</reference>
<feature type="region of interest" description="Disordered" evidence="10">
    <location>
        <begin position="51"/>
        <end position="73"/>
    </location>
</feature>
<keyword evidence="8" id="KW-1015">Disulfide bond</keyword>
<organism evidence="12 13">
    <name type="scientific">Leptobrachium leishanense</name>
    <name type="common">Leishan spiny toad</name>
    <dbReference type="NCBI Taxonomy" id="445787"/>
    <lineage>
        <taxon>Eukaryota</taxon>
        <taxon>Metazoa</taxon>
        <taxon>Chordata</taxon>
        <taxon>Craniata</taxon>
        <taxon>Vertebrata</taxon>
        <taxon>Euteleostomi</taxon>
        <taxon>Amphibia</taxon>
        <taxon>Batrachia</taxon>
        <taxon>Anura</taxon>
        <taxon>Pelobatoidea</taxon>
        <taxon>Megophryidae</taxon>
        <taxon>Leptobrachium</taxon>
    </lineage>
</organism>
<keyword evidence="13" id="KW-1185">Reference proteome</keyword>
<evidence type="ECO:0000256" key="6">
    <source>
        <dbReference type="ARBA" id="ARBA00022729"/>
    </source>
</evidence>
<evidence type="ECO:0000256" key="5">
    <source>
        <dbReference type="ARBA" id="ARBA00022525"/>
    </source>
</evidence>
<dbReference type="Ensembl" id="ENSLLET00000018799.1">
    <property type="protein sequence ID" value="ENSLLEP00000018081.1"/>
    <property type="gene ID" value="ENSLLEG00000011530.1"/>
</dbReference>
<proteinExistence type="inferred from homology"/>
<evidence type="ECO:0000256" key="7">
    <source>
        <dbReference type="ARBA" id="ARBA00023136"/>
    </source>
</evidence>
<evidence type="ECO:0000256" key="10">
    <source>
        <dbReference type="SAM" id="MobiDB-lite"/>
    </source>
</evidence>
<keyword evidence="3" id="KW-1003">Cell membrane</keyword>
<feature type="chain" id="PRO_5034498857" evidence="11">
    <location>
        <begin position="23"/>
        <end position="153"/>
    </location>
</feature>
<dbReference type="OrthoDB" id="9807651at2759"/>
<evidence type="ECO:0000313" key="13">
    <source>
        <dbReference type="Proteomes" id="UP000694569"/>
    </source>
</evidence>
<evidence type="ECO:0000313" key="12">
    <source>
        <dbReference type="Ensembl" id="ENSLLEP00000018081.1"/>
    </source>
</evidence>
<protein>
    <submittedName>
        <fullName evidence="12">ALK and LTK ligand 2</fullName>
    </submittedName>
</protein>
<dbReference type="GO" id="GO:0030971">
    <property type="term" value="F:receptor tyrosine kinase binding"/>
    <property type="evidence" value="ECO:0007669"/>
    <property type="project" value="InterPro"/>
</dbReference>
<dbReference type="GO" id="GO:0005615">
    <property type="term" value="C:extracellular space"/>
    <property type="evidence" value="ECO:0007669"/>
    <property type="project" value="UniProtKB-KW"/>
</dbReference>
<dbReference type="GO" id="GO:0005125">
    <property type="term" value="F:cytokine activity"/>
    <property type="evidence" value="ECO:0007669"/>
    <property type="project" value="UniProtKB-KW"/>
</dbReference>
<keyword evidence="6 11" id="KW-0732">Signal</keyword>
<accession>A0A8C5PED1</accession>
<dbReference type="GO" id="GO:0070378">
    <property type="term" value="P:positive regulation of ERK5 cascade"/>
    <property type="evidence" value="ECO:0007669"/>
    <property type="project" value="TreeGrafter"/>
</dbReference>
<dbReference type="PROSITE" id="PS51257">
    <property type="entry name" value="PROKAR_LIPOPROTEIN"/>
    <property type="match status" value="1"/>
</dbReference>
<keyword evidence="4" id="KW-0202">Cytokine</keyword>
<dbReference type="GO" id="GO:0070374">
    <property type="term" value="P:positive regulation of ERK1 and ERK2 cascade"/>
    <property type="evidence" value="ECO:0007669"/>
    <property type="project" value="TreeGrafter"/>
</dbReference>
<evidence type="ECO:0000256" key="8">
    <source>
        <dbReference type="ARBA" id="ARBA00023157"/>
    </source>
</evidence>
<reference evidence="12" key="1">
    <citation type="submission" date="2025-08" db="UniProtKB">
        <authorList>
            <consortium name="Ensembl"/>
        </authorList>
    </citation>
    <scope>IDENTIFICATION</scope>
</reference>
<evidence type="ECO:0000256" key="9">
    <source>
        <dbReference type="ARBA" id="ARBA00033741"/>
    </source>
</evidence>
<comment type="subcellular location">
    <subcellularLocation>
        <location evidence="1">Cell membrane</location>
    </subcellularLocation>
    <subcellularLocation>
        <location evidence="2">Secreted</location>
    </subcellularLocation>
</comment>
<dbReference type="Pfam" id="PF15129">
    <property type="entry name" value="ALKL1_2"/>
    <property type="match status" value="1"/>
</dbReference>
<evidence type="ECO:0000256" key="4">
    <source>
        <dbReference type="ARBA" id="ARBA00022514"/>
    </source>
</evidence>
<dbReference type="InterPro" id="IPR029364">
    <property type="entry name" value="ALKL1/2"/>
</dbReference>
<dbReference type="GeneTree" id="ENSGT00940000162505"/>
<keyword evidence="5" id="KW-0964">Secreted</keyword>
<evidence type="ECO:0000256" key="3">
    <source>
        <dbReference type="ARBA" id="ARBA00022475"/>
    </source>
</evidence>
<name>A0A8C5PED1_9ANUR</name>
<dbReference type="Proteomes" id="UP000694569">
    <property type="component" value="Unplaced"/>
</dbReference>
<evidence type="ECO:0000256" key="2">
    <source>
        <dbReference type="ARBA" id="ARBA00004613"/>
    </source>
</evidence>
<dbReference type="GO" id="GO:0005886">
    <property type="term" value="C:plasma membrane"/>
    <property type="evidence" value="ECO:0007669"/>
    <property type="project" value="UniProtKB-SubCell"/>
</dbReference>
<evidence type="ECO:0000256" key="1">
    <source>
        <dbReference type="ARBA" id="ARBA00004236"/>
    </source>
</evidence>
<dbReference type="GO" id="GO:0030298">
    <property type="term" value="F:receptor signaling protein tyrosine kinase activator activity"/>
    <property type="evidence" value="ECO:0007669"/>
    <property type="project" value="InterPro"/>
</dbReference>
<gene>
    <name evidence="12" type="primary">ALKAL2</name>
</gene>
<dbReference type="PANTHER" id="PTHR28676">
    <property type="entry name" value="ALK AND LTK LIGAND 2-RELATED"/>
    <property type="match status" value="1"/>
</dbReference>
<evidence type="ECO:0000256" key="11">
    <source>
        <dbReference type="SAM" id="SignalP"/>
    </source>
</evidence>
<dbReference type="AlphaFoldDB" id="A0A8C5PED1"/>
<keyword evidence="7" id="KW-0472">Membrane</keyword>
<sequence>MTSLRCSALLTLVLLMLSSGSCKERTDSSTSLGDKSLFNFIMKMIRDLKKQNAEEENGVQHTSQQEDYSSEAKEDLDYGLYHEQRVEIVPRDLRMKEKFLKHLTGRLSFPSPNCNKIFRRLYNTTRDCTIPTHYKRCARLLSRLAVNPSCMDG</sequence>
<feature type="signal peptide" evidence="11">
    <location>
        <begin position="1"/>
        <end position="22"/>
    </location>
</feature>
<dbReference type="PANTHER" id="PTHR28676:SF2">
    <property type="entry name" value="ALK AND LTK LIGAND 2"/>
    <property type="match status" value="1"/>
</dbReference>
<comment type="similarity">
    <text evidence="9">Belongs to the ALKAL family.</text>
</comment>